<name>A0ABY0V4W6_9ACTO</name>
<gene>
    <name evidence="2" type="ORF">SAMN04489714_0143</name>
</gene>
<feature type="compositionally biased region" description="Basic and acidic residues" evidence="1">
    <location>
        <begin position="21"/>
        <end position="34"/>
    </location>
</feature>
<sequence>MAKQASPARQAQRSRQRTQAKAREAAKRETSVVKDTENKKITVTCRGITVDLTQDLFDDFEVLDALNSDNPFPLIHAIWPDPAERAAALEPLRGKNGKITMEAVVTWLGGVIEAVDGGKSSGSSD</sequence>
<keyword evidence="3" id="KW-1185">Reference proteome</keyword>
<evidence type="ECO:0000256" key="1">
    <source>
        <dbReference type="SAM" id="MobiDB-lite"/>
    </source>
</evidence>
<dbReference type="RefSeq" id="WP_092648096.1">
    <property type="nucleotide sequence ID" value="NZ_LT629792.1"/>
</dbReference>
<feature type="region of interest" description="Disordered" evidence="1">
    <location>
        <begin position="1"/>
        <end position="34"/>
    </location>
</feature>
<evidence type="ECO:0000313" key="3">
    <source>
        <dbReference type="Proteomes" id="UP000198976"/>
    </source>
</evidence>
<organism evidence="2 3">
    <name type="scientific">Schaalia radingae</name>
    <dbReference type="NCBI Taxonomy" id="131110"/>
    <lineage>
        <taxon>Bacteria</taxon>
        <taxon>Bacillati</taxon>
        <taxon>Actinomycetota</taxon>
        <taxon>Actinomycetes</taxon>
        <taxon>Actinomycetales</taxon>
        <taxon>Actinomycetaceae</taxon>
        <taxon>Schaalia</taxon>
    </lineage>
</organism>
<protein>
    <submittedName>
        <fullName evidence="2">Uncharacterized protein</fullName>
    </submittedName>
</protein>
<evidence type="ECO:0000313" key="2">
    <source>
        <dbReference type="EMBL" id="SDT85728.1"/>
    </source>
</evidence>
<proteinExistence type="predicted"/>
<dbReference type="Proteomes" id="UP000198976">
    <property type="component" value="Chromosome I"/>
</dbReference>
<dbReference type="EMBL" id="LT629792">
    <property type="protein sequence ID" value="SDT85728.1"/>
    <property type="molecule type" value="Genomic_DNA"/>
</dbReference>
<accession>A0ABY0V4W6</accession>
<reference evidence="2 3" key="1">
    <citation type="submission" date="2016-10" db="EMBL/GenBank/DDBJ databases">
        <authorList>
            <person name="Varghese N."/>
            <person name="Submissions S."/>
        </authorList>
    </citation>
    <scope>NUCLEOTIDE SEQUENCE [LARGE SCALE GENOMIC DNA]</scope>
    <source>
        <strain evidence="2 3">DSM 9169</strain>
    </source>
</reference>
<feature type="compositionally biased region" description="Low complexity" evidence="1">
    <location>
        <begin position="1"/>
        <end position="11"/>
    </location>
</feature>